<evidence type="ECO:0000313" key="2">
    <source>
        <dbReference type="Proteomes" id="UP001058074"/>
    </source>
</evidence>
<reference evidence="1" key="1">
    <citation type="journal article" date="2025" name="Int. J. Syst. Evol. Microbiol.">
        <title>Inconstantimicrobium mannanitabidum sp. nov., a novel member of the family Clostridiaceae isolated from anoxic soil under the treatment of reductive soil disinfestation.</title>
        <authorList>
            <person name="Ueki A."/>
            <person name="Tonouchi A."/>
            <person name="Honma S."/>
            <person name="Kaku N."/>
            <person name="Ueki K."/>
        </authorList>
    </citation>
    <scope>NUCLEOTIDE SEQUENCE</scope>
    <source>
        <strain evidence="1">TW13</strain>
    </source>
</reference>
<evidence type="ECO:0000313" key="1">
    <source>
        <dbReference type="EMBL" id="GKX65032.1"/>
    </source>
</evidence>
<organism evidence="1 2">
    <name type="scientific">Inconstantimicrobium mannanitabidum</name>
    <dbReference type="NCBI Taxonomy" id="1604901"/>
    <lineage>
        <taxon>Bacteria</taxon>
        <taxon>Bacillati</taxon>
        <taxon>Bacillota</taxon>
        <taxon>Clostridia</taxon>
        <taxon>Eubacteriales</taxon>
        <taxon>Clostridiaceae</taxon>
        <taxon>Inconstantimicrobium</taxon>
    </lineage>
</organism>
<comment type="caution">
    <text evidence="1">The sequence shown here is derived from an EMBL/GenBank/DDBJ whole genome shotgun (WGS) entry which is preliminary data.</text>
</comment>
<proteinExistence type="predicted"/>
<gene>
    <name evidence="1" type="ORF">rsdtw13_02900</name>
</gene>
<name>A0ACB5R797_9CLOT</name>
<keyword evidence="2" id="KW-1185">Reference proteome</keyword>
<sequence length="388" mass="46101">MKMALEMLEHLENVIVPFWDKLQDKENGGFYGYMTYNLELDKTAEKGCILNSRILWFYSATYNLNHDKKNLKYAEHAYNFLKNVFLDKKYGGVFWMADYTGKITDSIKHTYNQAFAIYALAEYYKATKNEEALDLAKELFEIIEMHCKDMYGYLEEFDEEWNEKSNEMLSECGVISKKTTNTHLHVLEAYTNLYSVWKDERVKNQLLYILDIFKVRIYDENQHVFKIFFDEEWNVTIDVKSFGHDIETCWLIDRAAEVIGDKEVTEDVRSYIPKVAAKIHELAYSDHGMNNECVEGKLDTDRIWWVQAEAVIGFYNNFQITKDKKYCDAAMNMWDYIKSTIVDKRNSGEWFWKVSEDGQPYKDKPIVEPWKCPYHNSRMCIEIVRRTM</sequence>
<dbReference type="EMBL" id="BROD01000001">
    <property type="protein sequence ID" value="GKX65032.1"/>
    <property type="molecule type" value="Genomic_DNA"/>
</dbReference>
<dbReference type="Proteomes" id="UP001058074">
    <property type="component" value="Unassembled WGS sequence"/>
</dbReference>
<protein>
    <submittedName>
        <fullName evidence="1">Cellobiose 2-epimerase</fullName>
    </submittedName>
</protein>
<accession>A0ACB5R797</accession>